<evidence type="ECO:0000256" key="1">
    <source>
        <dbReference type="ARBA" id="ARBA00004651"/>
    </source>
</evidence>
<evidence type="ECO:0000256" key="7">
    <source>
        <dbReference type="SAM" id="Phobius"/>
    </source>
</evidence>
<dbReference type="GO" id="GO:0009055">
    <property type="term" value="F:electron transfer activity"/>
    <property type="evidence" value="ECO:0007669"/>
    <property type="project" value="TreeGrafter"/>
</dbReference>
<reference evidence="9" key="1">
    <citation type="submission" date="2016-10" db="EMBL/GenBank/DDBJ databases">
        <authorList>
            <person name="Varghese N."/>
            <person name="Submissions S."/>
        </authorList>
    </citation>
    <scope>NUCLEOTIDE SEQUENCE [LARGE SCALE GENOMIC DNA]</scope>
    <source>
        <strain evidence="9">CGMCC 4.7047</strain>
    </source>
</reference>
<protein>
    <submittedName>
        <fullName evidence="8">Cytochrome bd-type quinol oxidase, subunit 2</fullName>
    </submittedName>
</protein>
<feature type="transmembrane region" description="Helical" evidence="7">
    <location>
        <begin position="6"/>
        <end position="33"/>
    </location>
</feature>
<name>A0A1I6P5I8_9ACTN</name>
<dbReference type="EMBL" id="FPAB01000001">
    <property type="protein sequence ID" value="SFS35439.1"/>
    <property type="molecule type" value="Genomic_DNA"/>
</dbReference>
<evidence type="ECO:0000256" key="2">
    <source>
        <dbReference type="ARBA" id="ARBA00007543"/>
    </source>
</evidence>
<feature type="transmembrane region" description="Helical" evidence="7">
    <location>
        <begin position="112"/>
        <end position="131"/>
    </location>
</feature>
<dbReference type="GO" id="GO:0005886">
    <property type="term" value="C:plasma membrane"/>
    <property type="evidence" value="ECO:0007669"/>
    <property type="project" value="UniProtKB-SubCell"/>
</dbReference>
<dbReference type="STRING" id="1176198.SAMN05444716_101290"/>
<comment type="subcellular location">
    <subcellularLocation>
        <location evidence="1">Cell membrane</location>
        <topology evidence="1">Multi-pass membrane protein</topology>
    </subcellularLocation>
</comment>
<gene>
    <name evidence="8" type="ORF">SAMN05444716_101290</name>
</gene>
<sequence>METLAIGLLGFFTAGYFALAGADLGLGMLLPLLGRDRADRDRIAAALAPYFLGSEVWLVAAAGVFIGCFPELEGELFTELLPVLVLLLAGWIVRDAGLWWRVHGGRVPDVMICAGSWTVVAAWGWALAGLLGGAGGLALATVAGVALLFAAHGLGYGALRLTGEPYRRARQLAGGPGRGQTFALTGAVLAALPLLAGAGLPLRENAAAGPVLGLLVPALTAFVPVLLAAQLWLWRATARTGPREGAARTTAFFF</sequence>
<evidence type="ECO:0000256" key="3">
    <source>
        <dbReference type="ARBA" id="ARBA00022475"/>
    </source>
</evidence>
<feature type="transmembrane region" description="Helical" evidence="7">
    <location>
        <begin position="180"/>
        <end position="200"/>
    </location>
</feature>
<proteinExistence type="inferred from homology"/>
<dbReference type="InterPro" id="IPR003317">
    <property type="entry name" value="Cyt-d_oxidase_su2"/>
</dbReference>
<dbReference type="GO" id="GO:0070069">
    <property type="term" value="C:cytochrome complex"/>
    <property type="evidence" value="ECO:0007669"/>
    <property type="project" value="TreeGrafter"/>
</dbReference>
<organism evidence="8 9">
    <name type="scientific">Streptomyces harbinensis</name>
    <dbReference type="NCBI Taxonomy" id="1176198"/>
    <lineage>
        <taxon>Bacteria</taxon>
        <taxon>Bacillati</taxon>
        <taxon>Actinomycetota</taxon>
        <taxon>Actinomycetes</taxon>
        <taxon>Kitasatosporales</taxon>
        <taxon>Streptomycetaceae</taxon>
        <taxon>Streptomyces</taxon>
    </lineage>
</organism>
<dbReference type="Pfam" id="PF02322">
    <property type="entry name" value="Cyt_bd_oxida_II"/>
    <property type="match status" value="1"/>
</dbReference>
<evidence type="ECO:0000313" key="8">
    <source>
        <dbReference type="EMBL" id="SFS35439.1"/>
    </source>
</evidence>
<dbReference type="Proteomes" id="UP000198873">
    <property type="component" value="Unassembled WGS sequence"/>
</dbReference>
<evidence type="ECO:0000256" key="6">
    <source>
        <dbReference type="ARBA" id="ARBA00023136"/>
    </source>
</evidence>
<keyword evidence="6 7" id="KW-0472">Membrane</keyword>
<feature type="transmembrane region" description="Helical" evidence="7">
    <location>
        <begin position="212"/>
        <end position="234"/>
    </location>
</feature>
<dbReference type="GO" id="GO:0016682">
    <property type="term" value="F:oxidoreductase activity, acting on diphenols and related substances as donors, oxygen as acceptor"/>
    <property type="evidence" value="ECO:0007669"/>
    <property type="project" value="TreeGrafter"/>
</dbReference>
<dbReference type="PANTHER" id="PTHR43141:SF4">
    <property type="entry name" value="CYTOCHROME BD2 SUBUNIT II"/>
    <property type="match status" value="1"/>
</dbReference>
<evidence type="ECO:0000256" key="4">
    <source>
        <dbReference type="ARBA" id="ARBA00022692"/>
    </source>
</evidence>
<dbReference type="RefSeq" id="WP_019431825.1">
    <property type="nucleotide sequence ID" value="NZ_CP054938.1"/>
</dbReference>
<feature type="transmembrane region" description="Helical" evidence="7">
    <location>
        <begin position="137"/>
        <end position="159"/>
    </location>
</feature>
<dbReference type="AlphaFoldDB" id="A0A1I6P5I8"/>
<accession>A0A1I6P5I8</accession>
<evidence type="ECO:0000313" key="9">
    <source>
        <dbReference type="Proteomes" id="UP000198873"/>
    </source>
</evidence>
<comment type="similarity">
    <text evidence="2">Belongs to the cytochrome ubiquinol oxidase subunit 2 family.</text>
</comment>
<evidence type="ECO:0000256" key="5">
    <source>
        <dbReference type="ARBA" id="ARBA00022989"/>
    </source>
</evidence>
<keyword evidence="9" id="KW-1185">Reference proteome</keyword>
<dbReference type="PANTHER" id="PTHR43141">
    <property type="entry name" value="CYTOCHROME BD2 SUBUNIT II"/>
    <property type="match status" value="1"/>
</dbReference>
<feature type="transmembrane region" description="Helical" evidence="7">
    <location>
        <begin position="45"/>
        <end position="68"/>
    </location>
</feature>
<keyword evidence="3" id="KW-1003">Cell membrane</keyword>
<feature type="transmembrane region" description="Helical" evidence="7">
    <location>
        <begin position="80"/>
        <end position="100"/>
    </location>
</feature>
<dbReference type="GO" id="GO:0019646">
    <property type="term" value="P:aerobic electron transport chain"/>
    <property type="evidence" value="ECO:0007669"/>
    <property type="project" value="TreeGrafter"/>
</dbReference>
<keyword evidence="4 7" id="KW-0812">Transmembrane</keyword>
<keyword evidence="5 7" id="KW-1133">Transmembrane helix</keyword>